<comment type="subcellular location">
    <subcellularLocation>
        <location evidence="1">Cell inner membrane</location>
        <topology evidence="1">Multi-pass membrane protein</topology>
    </subcellularLocation>
    <subcellularLocation>
        <location evidence="8">Cell membrane</location>
        <topology evidence="8">Multi-pass membrane protein</topology>
    </subcellularLocation>
</comment>
<sequence>MIRPFGWNEFLIIVMAAQWTIALSAIAFAGGGIGGLLIALIRVSNARVPRLLATGFIRLFQGTPLLMQLFLVFFGMNIFGFPINPWLAAAVALTLHASAYLGEIWRGCIEAVPSGQREAATALGLRYFNRMRYIILPQAARIAVAPTVGFLVQLIKGTSLASIIGFTELTRQGQIINNATFSPFLVFGTVAAVYFVLCWPLALIARRMEHKFSRATAR</sequence>
<name>A0A916SDN4_9HYPH</name>
<dbReference type="RefSeq" id="WP_188824407.1">
    <property type="nucleotide sequence ID" value="NZ_BMHH01000008.1"/>
</dbReference>
<reference evidence="10" key="2">
    <citation type="submission" date="2020-09" db="EMBL/GenBank/DDBJ databases">
        <authorList>
            <person name="Sun Q."/>
            <person name="Zhou Y."/>
        </authorList>
    </citation>
    <scope>NUCLEOTIDE SEQUENCE</scope>
    <source>
        <strain evidence="10">CGMCC 1.15082</strain>
    </source>
</reference>
<accession>A0A916SDN4</accession>
<evidence type="ECO:0000313" key="11">
    <source>
        <dbReference type="Proteomes" id="UP000646478"/>
    </source>
</evidence>
<keyword evidence="3 8" id="KW-0813">Transport</keyword>
<comment type="similarity">
    <text evidence="2">Belongs to the binding-protein-dependent transport system permease family. HisMQ subfamily.</text>
</comment>
<dbReference type="PANTHER" id="PTHR30614:SF34">
    <property type="entry name" value="BLR6398 PROTEIN"/>
    <property type="match status" value="1"/>
</dbReference>
<dbReference type="GO" id="GO:0006865">
    <property type="term" value="P:amino acid transport"/>
    <property type="evidence" value="ECO:0007669"/>
    <property type="project" value="TreeGrafter"/>
</dbReference>
<evidence type="ECO:0000256" key="2">
    <source>
        <dbReference type="ARBA" id="ARBA00010072"/>
    </source>
</evidence>
<evidence type="ECO:0000256" key="3">
    <source>
        <dbReference type="ARBA" id="ARBA00022448"/>
    </source>
</evidence>
<reference evidence="10" key="1">
    <citation type="journal article" date="2014" name="Int. J. Syst. Evol. Microbiol.">
        <title>Complete genome sequence of Corynebacterium casei LMG S-19264T (=DSM 44701T), isolated from a smear-ripened cheese.</title>
        <authorList>
            <consortium name="US DOE Joint Genome Institute (JGI-PGF)"/>
            <person name="Walter F."/>
            <person name="Albersmeier A."/>
            <person name="Kalinowski J."/>
            <person name="Ruckert C."/>
        </authorList>
    </citation>
    <scope>NUCLEOTIDE SEQUENCE</scope>
    <source>
        <strain evidence="10">CGMCC 1.15082</strain>
    </source>
</reference>
<dbReference type="Proteomes" id="UP000646478">
    <property type="component" value="Unassembled WGS sequence"/>
</dbReference>
<dbReference type="GO" id="GO:0043190">
    <property type="term" value="C:ATP-binding cassette (ABC) transporter complex"/>
    <property type="evidence" value="ECO:0007669"/>
    <property type="project" value="InterPro"/>
</dbReference>
<dbReference type="AlphaFoldDB" id="A0A916SDN4"/>
<dbReference type="InterPro" id="IPR043429">
    <property type="entry name" value="ArtM/GltK/GlnP/TcyL/YhdX-like"/>
</dbReference>
<evidence type="ECO:0000256" key="5">
    <source>
        <dbReference type="ARBA" id="ARBA00022692"/>
    </source>
</evidence>
<dbReference type="CDD" id="cd06261">
    <property type="entry name" value="TM_PBP2"/>
    <property type="match status" value="1"/>
</dbReference>
<feature type="transmembrane region" description="Helical" evidence="8">
    <location>
        <begin position="62"/>
        <end position="80"/>
    </location>
</feature>
<evidence type="ECO:0000256" key="6">
    <source>
        <dbReference type="ARBA" id="ARBA00022989"/>
    </source>
</evidence>
<dbReference type="InterPro" id="IPR010065">
    <property type="entry name" value="AA_ABC_transptr_permease_3TM"/>
</dbReference>
<proteinExistence type="inferred from homology"/>
<feature type="transmembrane region" description="Helical" evidence="8">
    <location>
        <begin position="139"/>
        <end position="164"/>
    </location>
</feature>
<dbReference type="Pfam" id="PF00528">
    <property type="entry name" value="BPD_transp_1"/>
    <property type="match status" value="1"/>
</dbReference>
<feature type="transmembrane region" description="Helical" evidence="8">
    <location>
        <begin position="184"/>
        <end position="205"/>
    </location>
</feature>
<evidence type="ECO:0000256" key="8">
    <source>
        <dbReference type="RuleBase" id="RU363032"/>
    </source>
</evidence>
<keyword evidence="7 8" id="KW-0472">Membrane</keyword>
<dbReference type="InterPro" id="IPR000515">
    <property type="entry name" value="MetI-like"/>
</dbReference>
<dbReference type="EMBL" id="BMHH01000008">
    <property type="protein sequence ID" value="GGA95041.1"/>
    <property type="molecule type" value="Genomic_DNA"/>
</dbReference>
<keyword evidence="11" id="KW-1185">Reference proteome</keyword>
<gene>
    <name evidence="10" type="ORF">GCM10011491_24190</name>
</gene>
<evidence type="ECO:0000256" key="1">
    <source>
        <dbReference type="ARBA" id="ARBA00004429"/>
    </source>
</evidence>
<dbReference type="NCBIfam" id="TIGR01726">
    <property type="entry name" value="HEQRo_perm_3TM"/>
    <property type="match status" value="1"/>
</dbReference>
<dbReference type="GO" id="GO:0022857">
    <property type="term" value="F:transmembrane transporter activity"/>
    <property type="evidence" value="ECO:0007669"/>
    <property type="project" value="InterPro"/>
</dbReference>
<dbReference type="Gene3D" id="1.10.3720.10">
    <property type="entry name" value="MetI-like"/>
    <property type="match status" value="1"/>
</dbReference>
<dbReference type="PANTHER" id="PTHR30614">
    <property type="entry name" value="MEMBRANE COMPONENT OF AMINO ACID ABC TRANSPORTER"/>
    <property type="match status" value="1"/>
</dbReference>
<evidence type="ECO:0000259" key="9">
    <source>
        <dbReference type="PROSITE" id="PS50928"/>
    </source>
</evidence>
<evidence type="ECO:0000313" key="10">
    <source>
        <dbReference type="EMBL" id="GGA95041.1"/>
    </source>
</evidence>
<protein>
    <submittedName>
        <fullName evidence="10">ABC transporter permease</fullName>
    </submittedName>
</protein>
<feature type="domain" description="ABC transmembrane type-1" evidence="9">
    <location>
        <begin position="17"/>
        <end position="205"/>
    </location>
</feature>
<comment type="caution">
    <text evidence="10">The sequence shown here is derived from an EMBL/GenBank/DDBJ whole genome shotgun (WGS) entry which is preliminary data.</text>
</comment>
<organism evidence="10 11">
    <name type="scientific">Brucella endophytica</name>
    <dbReference type="NCBI Taxonomy" id="1963359"/>
    <lineage>
        <taxon>Bacteria</taxon>
        <taxon>Pseudomonadati</taxon>
        <taxon>Pseudomonadota</taxon>
        <taxon>Alphaproteobacteria</taxon>
        <taxon>Hyphomicrobiales</taxon>
        <taxon>Brucellaceae</taxon>
        <taxon>Brucella/Ochrobactrum group</taxon>
        <taxon>Brucella</taxon>
    </lineage>
</organism>
<dbReference type="PROSITE" id="PS50928">
    <property type="entry name" value="ABC_TM1"/>
    <property type="match status" value="1"/>
</dbReference>
<keyword evidence="6 8" id="KW-1133">Transmembrane helix</keyword>
<evidence type="ECO:0000256" key="7">
    <source>
        <dbReference type="ARBA" id="ARBA00023136"/>
    </source>
</evidence>
<keyword evidence="4" id="KW-1003">Cell membrane</keyword>
<feature type="transmembrane region" description="Helical" evidence="8">
    <location>
        <begin position="12"/>
        <end position="41"/>
    </location>
</feature>
<keyword evidence="5 8" id="KW-0812">Transmembrane</keyword>
<dbReference type="InterPro" id="IPR035906">
    <property type="entry name" value="MetI-like_sf"/>
</dbReference>
<evidence type="ECO:0000256" key="4">
    <source>
        <dbReference type="ARBA" id="ARBA00022475"/>
    </source>
</evidence>
<dbReference type="SUPFAM" id="SSF161098">
    <property type="entry name" value="MetI-like"/>
    <property type="match status" value="1"/>
</dbReference>